<name>A0A811UX25_CERCA</name>
<protein>
    <submittedName>
        <fullName evidence="1">(Mediterranean fruit fly) hypothetical protein</fullName>
    </submittedName>
</protein>
<sequence>DLSYALRCAELSLLATDDTRGRCVYKPQLVFKTPMSTHHHHHHHHHGHHQHHGHCHQLDLIHLKLTLNKSGC</sequence>
<feature type="non-terminal residue" evidence="1">
    <location>
        <position position="1"/>
    </location>
</feature>
<dbReference type="EMBL" id="CAJHJT010000034">
    <property type="protein sequence ID" value="CAD7002878.1"/>
    <property type="molecule type" value="Genomic_DNA"/>
</dbReference>
<comment type="caution">
    <text evidence="1">The sequence shown here is derived from an EMBL/GenBank/DDBJ whole genome shotgun (WGS) entry which is preliminary data.</text>
</comment>
<accession>A0A811UX25</accession>
<proteinExistence type="predicted"/>
<evidence type="ECO:0000313" key="1">
    <source>
        <dbReference type="EMBL" id="CAD7002878.1"/>
    </source>
</evidence>
<evidence type="ECO:0000313" key="2">
    <source>
        <dbReference type="Proteomes" id="UP000606786"/>
    </source>
</evidence>
<organism evidence="1 2">
    <name type="scientific">Ceratitis capitata</name>
    <name type="common">Mediterranean fruit fly</name>
    <name type="synonym">Tephritis capitata</name>
    <dbReference type="NCBI Taxonomy" id="7213"/>
    <lineage>
        <taxon>Eukaryota</taxon>
        <taxon>Metazoa</taxon>
        <taxon>Ecdysozoa</taxon>
        <taxon>Arthropoda</taxon>
        <taxon>Hexapoda</taxon>
        <taxon>Insecta</taxon>
        <taxon>Pterygota</taxon>
        <taxon>Neoptera</taxon>
        <taxon>Endopterygota</taxon>
        <taxon>Diptera</taxon>
        <taxon>Brachycera</taxon>
        <taxon>Muscomorpha</taxon>
        <taxon>Tephritoidea</taxon>
        <taxon>Tephritidae</taxon>
        <taxon>Ceratitis</taxon>
        <taxon>Ceratitis</taxon>
    </lineage>
</organism>
<reference evidence="1" key="1">
    <citation type="submission" date="2020-11" db="EMBL/GenBank/DDBJ databases">
        <authorList>
            <person name="Whitehead M."/>
        </authorList>
    </citation>
    <scope>NUCLEOTIDE SEQUENCE</scope>
    <source>
        <strain evidence="1">EGII</strain>
    </source>
</reference>
<keyword evidence="2" id="KW-1185">Reference proteome</keyword>
<gene>
    <name evidence="1" type="ORF">CCAP1982_LOCUS11347</name>
</gene>
<dbReference type="AlphaFoldDB" id="A0A811UX25"/>
<dbReference type="Proteomes" id="UP000606786">
    <property type="component" value="Unassembled WGS sequence"/>
</dbReference>